<dbReference type="RefSeq" id="XP_060326214.1">
    <property type="nucleotide sequence ID" value="XM_060470018.1"/>
</dbReference>
<proteinExistence type="predicted"/>
<reference evidence="3" key="1">
    <citation type="submission" date="2023-06" db="EMBL/GenBank/DDBJ databases">
        <authorList>
            <consortium name="Lawrence Berkeley National Laboratory"/>
            <person name="Ahrendt S."/>
            <person name="Sahu N."/>
            <person name="Indic B."/>
            <person name="Wong-Bajracharya J."/>
            <person name="Merenyi Z."/>
            <person name="Ke H.-M."/>
            <person name="Monk M."/>
            <person name="Kocsube S."/>
            <person name="Drula E."/>
            <person name="Lipzen A."/>
            <person name="Balint B."/>
            <person name="Henrissat B."/>
            <person name="Andreopoulos B."/>
            <person name="Martin F.M."/>
            <person name="Harder C.B."/>
            <person name="Rigling D."/>
            <person name="Ford K.L."/>
            <person name="Foster G.D."/>
            <person name="Pangilinan J."/>
            <person name="Papanicolaou A."/>
            <person name="Barry K."/>
            <person name="LaButti K."/>
            <person name="Viragh M."/>
            <person name="Koriabine M."/>
            <person name="Yan M."/>
            <person name="Riley R."/>
            <person name="Champramary S."/>
            <person name="Plett K.L."/>
            <person name="Tsai I.J."/>
            <person name="Slot J."/>
            <person name="Sipos G."/>
            <person name="Plett J."/>
            <person name="Nagy L.G."/>
            <person name="Grigoriev I.V."/>
        </authorList>
    </citation>
    <scope>NUCLEOTIDE SEQUENCE</scope>
    <source>
        <strain evidence="3">CCBAS 213</strain>
    </source>
</reference>
<dbReference type="Proteomes" id="UP001175211">
    <property type="component" value="Unassembled WGS sequence"/>
</dbReference>
<dbReference type="InterPro" id="IPR001138">
    <property type="entry name" value="Zn2Cys6_DnaBD"/>
</dbReference>
<dbReference type="GO" id="GO:0000981">
    <property type="term" value="F:DNA-binding transcription factor activity, RNA polymerase II-specific"/>
    <property type="evidence" value="ECO:0007669"/>
    <property type="project" value="InterPro"/>
</dbReference>
<name>A0AA39JVU1_ARMTA</name>
<protein>
    <recommendedName>
        <fullName evidence="2">Zn(2)-C6 fungal-type domain-containing protein</fullName>
    </recommendedName>
</protein>
<feature type="compositionally biased region" description="Basic and acidic residues" evidence="1">
    <location>
        <begin position="537"/>
        <end position="558"/>
    </location>
</feature>
<feature type="compositionally biased region" description="Basic and acidic residues" evidence="1">
    <location>
        <begin position="195"/>
        <end position="212"/>
    </location>
</feature>
<evidence type="ECO:0000313" key="3">
    <source>
        <dbReference type="EMBL" id="KAK0447493.1"/>
    </source>
</evidence>
<feature type="compositionally biased region" description="Low complexity" evidence="1">
    <location>
        <begin position="170"/>
        <end position="183"/>
    </location>
</feature>
<feature type="region of interest" description="Disordered" evidence="1">
    <location>
        <begin position="112"/>
        <end position="222"/>
    </location>
</feature>
<feature type="domain" description="Zn(2)-C6 fungal-type" evidence="2">
    <location>
        <begin position="239"/>
        <end position="272"/>
    </location>
</feature>
<dbReference type="AlphaFoldDB" id="A0AA39JVU1"/>
<gene>
    <name evidence="3" type="ORF">EV420DRAFT_1483840</name>
</gene>
<accession>A0AA39JVU1</accession>
<feature type="region of interest" description="Disordered" evidence="1">
    <location>
        <begin position="390"/>
        <end position="465"/>
    </location>
</feature>
<evidence type="ECO:0000256" key="1">
    <source>
        <dbReference type="SAM" id="MobiDB-lite"/>
    </source>
</evidence>
<organism evidence="3 4">
    <name type="scientific">Armillaria tabescens</name>
    <name type="common">Ringless honey mushroom</name>
    <name type="synonym">Agaricus tabescens</name>
    <dbReference type="NCBI Taxonomy" id="1929756"/>
    <lineage>
        <taxon>Eukaryota</taxon>
        <taxon>Fungi</taxon>
        <taxon>Dikarya</taxon>
        <taxon>Basidiomycota</taxon>
        <taxon>Agaricomycotina</taxon>
        <taxon>Agaricomycetes</taxon>
        <taxon>Agaricomycetidae</taxon>
        <taxon>Agaricales</taxon>
        <taxon>Marasmiineae</taxon>
        <taxon>Physalacriaceae</taxon>
        <taxon>Desarmillaria</taxon>
    </lineage>
</organism>
<sequence>MPPLDRFSMLHSAVDKSPAIWDSAQADRIGCDELVSQINEAHVFLTAYCASYPPPYPNIVDSLLVTASATVQDLPPRLQNPLWCAWQLSPEVTETVLLAGPFTLTEVPLLVELPPPPPRTSPRKHKGGPSPPVADRMKFGLPCDLSKDVPKRSKRDTPVVQLKATPIKTEPVSEAPSSVEPPSTKSTKTHAVSVKSDKTEAKTCGRHGREVVETPLPPSARQPMPTIAVIAEDTHGISGCTMCASRRVLCTHKEPHSTCANCAKLGHCSCRLSADDLQEVRDTLLPLAQGAYPLVEMYDINFRTADRTICHLLNCLHDTYQIWSASLCNMLQAFAQIEEDHDTDTLMKFACCFPVGRRLLIDMGLVEEKDNKELDHVAAPQVRHYYPREPARRVETLTGPEPSLPSWRAISPYPSGAEQAKVQESKDGEDETQVADDLQVDQLHSSPVHPERRTRSSSLASDPDFYASDCTDEAFSDSSVGSDLVTLHPNADVPAPHLPSTGHMAPKDIVWHRKYLAKVGVADSWIWDDDEALSNMEPRDDLVEGSVDEEKSLKGSPE</sequence>
<dbReference type="PROSITE" id="PS50048">
    <property type="entry name" value="ZN2_CY6_FUNGAL_2"/>
    <property type="match status" value="1"/>
</dbReference>
<keyword evidence="4" id="KW-1185">Reference proteome</keyword>
<dbReference type="EMBL" id="JAUEPS010000044">
    <property type="protein sequence ID" value="KAK0447493.1"/>
    <property type="molecule type" value="Genomic_DNA"/>
</dbReference>
<comment type="caution">
    <text evidence="3">The sequence shown here is derived from an EMBL/GenBank/DDBJ whole genome shotgun (WGS) entry which is preliminary data.</text>
</comment>
<dbReference type="GeneID" id="85353566"/>
<feature type="region of interest" description="Disordered" evidence="1">
    <location>
        <begin position="535"/>
        <end position="558"/>
    </location>
</feature>
<evidence type="ECO:0000259" key="2">
    <source>
        <dbReference type="PROSITE" id="PS50048"/>
    </source>
</evidence>
<dbReference type="GO" id="GO:0008270">
    <property type="term" value="F:zinc ion binding"/>
    <property type="evidence" value="ECO:0007669"/>
    <property type="project" value="InterPro"/>
</dbReference>
<evidence type="ECO:0000313" key="4">
    <source>
        <dbReference type="Proteomes" id="UP001175211"/>
    </source>
</evidence>
<feature type="compositionally biased region" description="Basic and acidic residues" evidence="1">
    <location>
        <begin position="145"/>
        <end position="157"/>
    </location>
</feature>